<reference evidence="3" key="1">
    <citation type="journal article" date="2019" name="Int. J. Syst. Evol. Microbiol.">
        <title>The Global Catalogue of Microorganisms (GCM) 10K type strain sequencing project: providing services to taxonomists for standard genome sequencing and annotation.</title>
        <authorList>
            <consortium name="The Broad Institute Genomics Platform"/>
            <consortium name="The Broad Institute Genome Sequencing Center for Infectious Disease"/>
            <person name="Wu L."/>
            <person name="Ma J."/>
        </authorList>
    </citation>
    <scope>NUCLEOTIDE SEQUENCE [LARGE SCALE GENOMIC DNA]</scope>
    <source>
        <strain evidence="3">CGMCC 1.16275</strain>
    </source>
</reference>
<keyword evidence="1" id="KW-0472">Membrane</keyword>
<accession>A0ABW2KX46</accession>
<evidence type="ECO:0000256" key="1">
    <source>
        <dbReference type="SAM" id="Phobius"/>
    </source>
</evidence>
<organism evidence="2 3">
    <name type="scientific">Rhodocista pekingensis</name>
    <dbReference type="NCBI Taxonomy" id="201185"/>
    <lineage>
        <taxon>Bacteria</taxon>
        <taxon>Pseudomonadati</taxon>
        <taxon>Pseudomonadota</taxon>
        <taxon>Alphaproteobacteria</taxon>
        <taxon>Rhodospirillales</taxon>
        <taxon>Azospirillaceae</taxon>
        <taxon>Rhodocista</taxon>
    </lineage>
</organism>
<keyword evidence="1" id="KW-1133">Transmembrane helix</keyword>
<keyword evidence="1" id="KW-0812">Transmembrane</keyword>
<keyword evidence="3" id="KW-1185">Reference proteome</keyword>
<dbReference type="RefSeq" id="WP_377359262.1">
    <property type="nucleotide sequence ID" value="NZ_JBHTCM010000010.1"/>
</dbReference>
<protein>
    <submittedName>
        <fullName evidence="2">Uncharacterized protein</fullName>
    </submittedName>
</protein>
<comment type="caution">
    <text evidence="2">The sequence shown here is derived from an EMBL/GenBank/DDBJ whole genome shotgun (WGS) entry which is preliminary data.</text>
</comment>
<evidence type="ECO:0000313" key="2">
    <source>
        <dbReference type="EMBL" id="MFC7333890.1"/>
    </source>
</evidence>
<dbReference type="Proteomes" id="UP001596456">
    <property type="component" value="Unassembled WGS sequence"/>
</dbReference>
<proteinExistence type="predicted"/>
<evidence type="ECO:0000313" key="3">
    <source>
        <dbReference type="Proteomes" id="UP001596456"/>
    </source>
</evidence>
<name>A0ABW2KX46_9PROT</name>
<gene>
    <name evidence="2" type="ORF">ACFQPS_12020</name>
</gene>
<dbReference type="EMBL" id="JBHTCM010000010">
    <property type="protein sequence ID" value="MFC7333890.1"/>
    <property type="molecule type" value="Genomic_DNA"/>
</dbReference>
<feature type="transmembrane region" description="Helical" evidence="1">
    <location>
        <begin position="31"/>
        <end position="51"/>
    </location>
</feature>
<sequence length="59" mass="6013">MTVCAAVILYEPATAAVGNSLGLEGFWVRHAAGTGALVLAGSAFLSLYIAFCNAVEAPR</sequence>